<evidence type="ECO:0000256" key="5">
    <source>
        <dbReference type="SAM" id="Phobius"/>
    </source>
</evidence>
<dbReference type="Pfam" id="PF02535">
    <property type="entry name" value="Zip"/>
    <property type="match status" value="1"/>
</dbReference>
<sequence>MIYLALILSVLGGAILAKLIRDRDPFVLSITLAFSGAFLLGVTLFELLPDTYESLGKETGLWVACGLLLQLVLDFFTRGAEHGHVHLEQKRRTFPWALFLGLSVHALIEGFPAAHSDRMLVGVIVHKVPVSVILTLVFLRSKYPLKQILVFLTFFAMMSPLGSFVAIERSEVLPYLDRINALSSGVFLHVATTILFESSRDHKFNLKKLIAIIAGFVLAYGPQLL</sequence>
<dbReference type="Proteomes" id="UP000239800">
    <property type="component" value="Unassembled WGS sequence"/>
</dbReference>
<reference evidence="6 7" key="1">
    <citation type="submission" date="2016-11" db="EMBL/GenBank/DDBJ databases">
        <title>Trade-off between light-utilization and light-protection in marine flavobacteria.</title>
        <authorList>
            <person name="Kumagai Y."/>
        </authorList>
    </citation>
    <scope>NUCLEOTIDE SEQUENCE [LARGE SCALE GENOMIC DNA]</scope>
    <source>
        <strain evidence="6 7">NBRC 107741</strain>
    </source>
</reference>
<keyword evidence="3 5" id="KW-1133">Transmembrane helix</keyword>
<keyword evidence="4 5" id="KW-0472">Membrane</keyword>
<accession>A0A2S7KNV7</accession>
<evidence type="ECO:0000256" key="1">
    <source>
        <dbReference type="ARBA" id="ARBA00004141"/>
    </source>
</evidence>
<dbReference type="EMBL" id="MQUB01000001">
    <property type="protein sequence ID" value="PQB04268.1"/>
    <property type="molecule type" value="Genomic_DNA"/>
</dbReference>
<protein>
    <submittedName>
        <fullName evidence="6">ZIP family metal transporter</fullName>
    </submittedName>
</protein>
<dbReference type="GO" id="GO:0016020">
    <property type="term" value="C:membrane"/>
    <property type="evidence" value="ECO:0007669"/>
    <property type="project" value="UniProtKB-SubCell"/>
</dbReference>
<feature type="transmembrane region" description="Helical" evidence="5">
    <location>
        <begin position="94"/>
        <end position="113"/>
    </location>
</feature>
<feature type="transmembrane region" description="Helical" evidence="5">
    <location>
        <begin position="119"/>
        <end position="139"/>
    </location>
</feature>
<evidence type="ECO:0000256" key="3">
    <source>
        <dbReference type="ARBA" id="ARBA00022989"/>
    </source>
</evidence>
<gene>
    <name evidence="6" type="ORF">BST85_04655</name>
</gene>
<keyword evidence="2 5" id="KW-0812">Transmembrane</keyword>
<comment type="subcellular location">
    <subcellularLocation>
        <location evidence="1">Membrane</location>
        <topology evidence="1">Multi-pass membrane protein</topology>
    </subcellularLocation>
</comment>
<evidence type="ECO:0000256" key="4">
    <source>
        <dbReference type="ARBA" id="ARBA00023136"/>
    </source>
</evidence>
<feature type="transmembrane region" description="Helical" evidence="5">
    <location>
        <begin position="148"/>
        <end position="167"/>
    </location>
</feature>
<dbReference type="PANTHER" id="PTHR11040:SF44">
    <property type="entry name" value="PROTEIN ZNTC-RELATED"/>
    <property type="match status" value="1"/>
</dbReference>
<evidence type="ECO:0000313" key="7">
    <source>
        <dbReference type="Proteomes" id="UP000239800"/>
    </source>
</evidence>
<dbReference type="PANTHER" id="PTHR11040">
    <property type="entry name" value="ZINC/IRON TRANSPORTER"/>
    <property type="match status" value="1"/>
</dbReference>
<feature type="transmembrane region" description="Helical" evidence="5">
    <location>
        <begin position="26"/>
        <end position="48"/>
    </location>
</feature>
<evidence type="ECO:0000256" key="2">
    <source>
        <dbReference type="ARBA" id="ARBA00022692"/>
    </source>
</evidence>
<proteinExistence type="predicted"/>
<dbReference type="InterPro" id="IPR003689">
    <property type="entry name" value="ZIP"/>
</dbReference>
<dbReference type="GO" id="GO:0005385">
    <property type="term" value="F:zinc ion transmembrane transporter activity"/>
    <property type="evidence" value="ECO:0007669"/>
    <property type="project" value="TreeGrafter"/>
</dbReference>
<dbReference type="AlphaFoldDB" id="A0A2S7KNV7"/>
<evidence type="ECO:0000313" key="6">
    <source>
        <dbReference type="EMBL" id="PQB04268.1"/>
    </source>
</evidence>
<organism evidence="6 7">
    <name type="scientific">Aureitalea marina</name>
    <dbReference type="NCBI Taxonomy" id="930804"/>
    <lineage>
        <taxon>Bacteria</taxon>
        <taxon>Pseudomonadati</taxon>
        <taxon>Bacteroidota</taxon>
        <taxon>Flavobacteriia</taxon>
        <taxon>Flavobacteriales</taxon>
        <taxon>Flavobacteriaceae</taxon>
        <taxon>Aureitalea</taxon>
    </lineage>
</organism>
<comment type="caution">
    <text evidence="6">The sequence shown here is derived from an EMBL/GenBank/DDBJ whole genome shotgun (WGS) entry which is preliminary data.</text>
</comment>
<dbReference type="RefSeq" id="WP_181039956.1">
    <property type="nucleotide sequence ID" value="NZ_MQUB01000001.1"/>
</dbReference>
<keyword evidence="7" id="KW-1185">Reference proteome</keyword>
<name>A0A2S7KNV7_9FLAO</name>